<keyword evidence="4" id="KW-1185">Reference proteome</keyword>
<comment type="caution">
    <text evidence="3">The sequence shown here is derived from an EMBL/GenBank/DDBJ whole genome shotgun (WGS) entry which is preliminary data.</text>
</comment>
<sequence length="148" mass="16233">MVSSSEGNASPRFLAKRRVEFRDTDAAGIVHFSAFFPIIESVEHEFLRSVGISVMPDHDDANRVTWPRVSARCDYQGPARFEDVLDVALYVDRIGASSVTYRFGITCHGRDVATGEIVVVCCRLTAGGQLSKAAIPEDIKKRLEGESG</sequence>
<comment type="similarity">
    <text evidence="1">Belongs to the 4-hydroxybenzoyl-CoA thioesterase family.</text>
</comment>
<accession>A0ABY1QD97</accession>
<dbReference type="GO" id="GO:0016787">
    <property type="term" value="F:hydrolase activity"/>
    <property type="evidence" value="ECO:0007669"/>
    <property type="project" value="UniProtKB-KW"/>
</dbReference>
<dbReference type="InterPro" id="IPR050563">
    <property type="entry name" value="4-hydroxybenzoyl-CoA_TE"/>
</dbReference>
<keyword evidence="2 3" id="KW-0378">Hydrolase</keyword>
<dbReference type="PROSITE" id="PS01328">
    <property type="entry name" value="4HBCOA_THIOESTERASE"/>
    <property type="match status" value="1"/>
</dbReference>
<name>A0ABY1QD97_9BACT</name>
<protein>
    <submittedName>
        <fullName evidence="3">4-hydroxybenzoyl-CoA thioesterase/acyl-CoA thioester hydrolase</fullName>
    </submittedName>
</protein>
<dbReference type="InterPro" id="IPR029069">
    <property type="entry name" value="HotDog_dom_sf"/>
</dbReference>
<evidence type="ECO:0000256" key="1">
    <source>
        <dbReference type="ARBA" id="ARBA00005953"/>
    </source>
</evidence>
<dbReference type="Gene3D" id="3.10.129.10">
    <property type="entry name" value="Hotdog Thioesterase"/>
    <property type="match status" value="1"/>
</dbReference>
<evidence type="ECO:0000256" key="2">
    <source>
        <dbReference type="ARBA" id="ARBA00022801"/>
    </source>
</evidence>
<dbReference type="PANTHER" id="PTHR31793">
    <property type="entry name" value="4-HYDROXYBENZOYL-COA THIOESTERASE FAMILY MEMBER"/>
    <property type="match status" value="1"/>
</dbReference>
<dbReference type="RefSeq" id="WP_283433759.1">
    <property type="nucleotide sequence ID" value="NZ_FXUG01000009.1"/>
</dbReference>
<gene>
    <name evidence="3" type="ORF">SAMN06265222_109184</name>
</gene>
<evidence type="ECO:0000313" key="3">
    <source>
        <dbReference type="EMBL" id="SMP66071.1"/>
    </source>
</evidence>
<dbReference type="PANTHER" id="PTHR31793:SF27">
    <property type="entry name" value="NOVEL THIOESTERASE SUPERFAMILY DOMAIN AND SAPOSIN A-TYPE DOMAIN CONTAINING PROTEIN (0610012H03RIK)"/>
    <property type="match status" value="1"/>
</dbReference>
<organism evidence="3 4">
    <name type="scientific">Neorhodopirellula lusitana</name>
    <dbReference type="NCBI Taxonomy" id="445327"/>
    <lineage>
        <taxon>Bacteria</taxon>
        <taxon>Pseudomonadati</taxon>
        <taxon>Planctomycetota</taxon>
        <taxon>Planctomycetia</taxon>
        <taxon>Pirellulales</taxon>
        <taxon>Pirellulaceae</taxon>
        <taxon>Neorhodopirellula</taxon>
    </lineage>
</organism>
<dbReference type="SUPFAM" id="SSF54637">
    <property type="entry name" value="Thioesterase/thiol ester dehydrase-isomerase"/>
    <property type="match status" value="1"/>
</dbReference>
<dbReference type="Pfam" id="PF13279">
    <property type="entry name" value="4HBT_2"/>
    <property type="match status" value="1"/>
</dbReference>
<dbReference type="InterPro" id="IPR008272">
    <property type="entry name" value="HB-CoA_thioesterase_AS"/>
</dbReference>
<dbReference type="CDD" id="cd00586">
    <property type="entry name" value="4HBT"/>
    <property type="match status" value="1"/>
</dbReference>
<dbReference type="Proteomes" id="UP001158067">
    <property type="component" value="Unassembled WGS sequence"/>
</dbReference>
<evidence type="ECO:0000313" key="4">
    <source>
        <dbReference type="Proteomes" id="UP001158067"/>
    </source>
</evidence>
<reference evidence="3 4" key="1">
    <citation type="submission" date="2017-05" db="EMBL/GenBank/DDBJ databases">
        <authorList>
            <person name="Varghese N."/>
            <person name="Submissions S."/>
        </authorList>
    </citation>
    <scope>NUCLEOTIDE SEQUENCE [LARGE SCALE GENOMIC DNA]</scope>
    <source>
        <strain evidence="3 4">DSM 25457</strain>
    </source>
</reference>
<proteinExistence type="inferred from homology"/>
<dbReference type="EMBL" id="FXUG01000009">
    <property type="protein sequence ID" value="SMP66071.1"/>
    <property type="molecule type" value="Genomic_DNA"/>
</dbReference>